<feature type="region of interest" description="Disordered" evidence="1">
    <location>
        <begin position="533"/>
        <end position="598"/>
    </location>
</feature>
<dbReference type="Gene3D" id="3.40.50.300">
    <property type="entry name" value="P-loop containing nucleotide triphosphate hydrolases"/>
    <property type="match status" value="1"/>
</dbReference>
<proteinExistence type="predicted"/>
<dbReference type="InterPro" id="IPR027417">
    <property type="entry name" value="P-loop_NTPase"/>
</dbReference>
<organism evidence="2">
    <name type="scientific">uncultured Caudovirales phage</name>
    <dbReference type="NCBI Taxonomy" id="2100421"/>
    <lineage>
        <taxon>Viruses</taxon>
        <taxon>Duplodnaviria</taxon>
        <taxon>Heunggongvirae</taxon>
        <taxon>Uroviricota</taxon>
        <taxon>Caudoviricetes</taxon>
        <taxon>Peduoviridae</taxon>
        <taxon>Maltschvirus</taxon>
        <taxon>Maltschvirus maltsch</taxon>
    </lineage>
</organism>
<name>A0A6J5L2J8_9CAUD</name>
<evidence type="ECO:0000256" key="1">
    <source>
        <dbReference type="SAM" id="MobiDB-lite"/>
    </source>
</evidence>
<accession>A0A6J5L2J8</accession>
<sequence length="598" mass="68224">MLDLDVEGQTPALRRLLASKSPVFFDTYYCGMRYAKHREEWLEKWRGWRYEARQRRLKIKALHLAPRDHGKSEAAVTFTTQAICEDRNVRILYIGETQGMANKRLRRVSKLLQSDRVVADYCCDGLGSFKADAKEPWRGNQIVVQRTLESIDPTLEAVGRNGAITGGHFDIIILDDLESPKSVYSAGERAKTREWLKGTVYPMLVRGGLLVVIGTRKHHDDSYAHMKEDPSFRLIEDKAIRKWPQKRGVNGKLEPAWEYLYQIDPKTRRRECIGVRVDAPSEVLWPDERPIEYLLLERQGSTPTLFAREFQHEVLDDKSAQIKWAWLEAARDRGASLSWYERPQVREGWLDVVQGWDLGLVTDAKLAETHDTDFSVGFGAAKDLDANRYAVGMFRGRGLTPGELRAAVIEDYRKLTAARMRPRRVAVENNNFGNLHFIGLQKTTDLPLGPHATNQNKADVWEGLPSLAAQFENGKWTLPSKTEEDRELTLILMTELWGLGREAHDDTALAMWIAELQLRKEPPQHRFAFGGEHTTINDSPANMESAHLPPVQPAEAAPLSKREREELALRGGRAEPSEEMDPDDYEAPEVWADLPYLR</sequence>
<feature type="compositionally biased region" description="Acidic residues" evidence="1">
    <location>
        <begin position="577"/>
        <end position="587"/>
    </location>
</feature>
<evidence type="ECO:0000313" key="2">
    <source>
        <dbReference type="EMBL" id="CAB4128774.1"/>
    </source>
</evidence>
<dbReference type="EMBL" id="LR796230">
    <property type="protein sequence ID" value="CAB4128774.1"/>
    <property type="molecule type" value="Genomic_DNA"/>
</dbReference>
<gene>
    <name evidence="2" type="ORF">UFOVP114_76</name>
</gene>
<protein>
    <submittedName>
        <fullName evidence="2">Uncharacterized protein</fullName>
    </submittedName>
</protein>
<feature type="compositionally biased region" description="Basic and acidic residues" evidence="1">
    <location>
        <begin position="560"/>
        <end position="576"/>
    </location>
</feature>
<reference evidence="2" key="1">
    <citation type="submission" date="2020-04" db="EMBL/GenBank/DDBJ databases">
        <authorList>
            <person name="Chiriac C."/>
            <person name="Salcher M."/>
            <person name="Ghai R."/>
            <person name="Kavagutti S V."/>
        </authorList>
    </citation>
    <scope>NUCLEOTIDE SEQUENCE</scope>
</reference>
<dbReference type="Gene3D" id="3.30.420.240">
    <property type="match status" value="1"/>
</dbReference>